<feature type="compositionally biased region" description="Gly residues" evidence="1">
    <location>
        <begin position="1"/>
        <end position="11"/>
    </location>
</feature>
<feature type="region of interest" description="Disordered" evidence="1">
    <location>
        <begin position="1"/>
        <end position="32"/>
    </location>
</feature>
<feature type="compositionally biased region" description="Low complexity" evidence="1">
    <location>
        <begin position="12"/>
        <end position="32"/>
    </location>
</feature>
<gene>
    <name evidence="2" type="ORF">Tci_911435</name>
</gene>
<accession>A0A699W1B1</accession>
<organism evidence="2">
    <name type="scientific">Tanacetum cinerariifolium</name>
    <name type="common">Dalmatian daisy</name>
    <name type="synonym">Chrysanthemum cinerariifolium</name>
    <dbReference type="NCBI Taxonomy" id="118510"/>
    <lineage>
        <taxon>Eukaryota</taxon>
        <taxon>Viridiplantae</taxon>
        <taxon>Streptophyta</taxon>
        <taxon>Embryophyta</taxon>
        <taxon>Tracheophyta</taxon>
        <taxon>Spermatophyta</taxon>
        <taxon>Magnoliopsida</taxon>
        <taxon>eudicotyledons</taxon>
        <taxon>Gunneridae</taxon>
        <taxon>Pentapetalae</taxon>
        <taxon>asterids</taxon>
        <taxon>campanulids</taxon>
        <taxon>Asterales</taxon>
        <taxon>Asteraceae</taxon>
        <taxon>Asteroideae</taxon>
        <taxon>Anthemideae</taxon>
        <taxon>Anthemidinae</taxon>
        <taxon>Tanacetum</taxon>
    </lineage>
</organism>
<protein>
    <submittedName>
        <fullName evidence="2">Uncharacterized protein</fullName>
    </submittedName>
</protein>
<evidence type="ECO:0000313" key="2">
    <source>
        <dbReference type="EMBL" id="GFD39466.1"/>
    </source>
</evidence>
<evidence type="ECO:0000256" key="1">
    <source>
        <dbReference type="SAM" id="MobiDB-lite"/>
    </source>
</evidence>
<reference evidence="2" key="1">
    <citation type="journal article" date="2019" name="Sci. Rep.">
        <title>Draft genome of Tanacetum cinerariifolium, the natural source of mosquito coil.</title>
        <authorList>
            <person name="Yamashiro T."/>
            <person name="Shiraishi A."/>
            <person name="Satake H."/>
            <person name="Nakayama K."/>
        </authorList>
    </citation>
    <scope>NUCLEOTIDE SEQUENCE</scope>
</reference>
<dbReference type="AlphaFoldDB" id="A0A699W1B1"/>
<feature type="non-terminal residue" evidence="2">
    <location>
        <position position="1"/>
    </location>
</feature>
<sequence>SAGGISAGGISDGSDSAGSMPAGSSSASGYPAGSVPAGGENLLVALNLLIIGDLASPVDKKQSSKIQVW</sequence>
<comment type="caution">
    <text evidence="2">The sequence shown here is derived from an EMBL/GenBank/DDBJ whole genome shotgun (WGS) entry which is preliminary data.</text>
</comment>
<dbReference type="EMBL" id="BKCJ011516856">
    <property type="protein sequence ID" value="GFD39466.1"/>
    <property type="molecule type" value="Genomic_DNA"/>
</dbReference>
<proteinExistence type="predicted"/>
<name>A0A699W1B1_TANCI</name>